<name>L0DAQ1_SINAD</name>
<dbReference type="InterPro" id="IPR047647">
    <property type="entry name" value="ISAs1_transpos"/>
</dbReference>
<dbReference type="InterPro" id="IPR051698">
    <property type="entry name" value="Transposase_11-like"/>
</dbReference>
<feature type="domain" description="H repeat-associated protein N-terminal" evidence="2">
    <location>
        <begin position="13"/>
        <end position="98"/>
    </location>
</feature>
<dbReference type="GO" id="GO:0006313">
    <property type="term" value="P:DNA transposition"/>
    <property type="evidence" value="ECO:0007669"/>
    <property type="project" value="InterPro"/>
</dbReference>
<dbReference type="EMBL" id="CP003364">
    <property type="protein sequence ID" value="AGA26332.1"/>
    <property type="molecule type" value="Genomic_DNA"/>
</dbReference>
<dbReference type="Pfam" id="PF01609">
    <property type="entry name" value="DDE_Tnp_1"/>
    <property type="match status" value="1"/>
</dbReference>
<dbReference type="HOGENOM" id="CLU_046404_0_1_0"/>
<dbReference type="PANTHER" id="PTHR30298:SF0">
    <property type="entry name" value="PROTEIN YBFL-RELATED"/>
    <property type="match status" value="1"/>
</dbReference>
<dbReference type="InterPro" id="IPR002559">
    <property type="entry name" value="Transposase_11"/>
</dbReference>
<dbReference type="GO" id="GO:0003677">
    <property type="term" value="F:DNA binding"/>
    <property type="evidence" value="ECO:0007669"/>
    <property type="project" value="InterPro"/>
</dbReference>
<dbReference type="Proteomes" id="UP000010798">
    <property type="component" value="Chromosome"/>
</dbReference>
<evidence type="ECO:0000259" key="2">
    <source>
        <dbReference type="Pfam" id="PF13808"/>
    </source>
</evidence>
<evidence type="ECO:0000313" key="4">
    <source>
        <dbReference type="Proteomes" id="UP000010798"/>
    </source>
</evidence>
<proteinExistence type="predicted"/>
<evidence type="ECO:0000313" key="3">
    <source>
        <dbReference type="EMBL" id="AGA26332.1"/>
    </source>
</evidence>
<feature type="domain" description="Transposase IS4-like" evidence="1">
    <location>
        <begin position="109"/>
        <end position="333"/>
    </location>
</feature>
<evidence type="ECO:0000259" key="1">
    <source>
        <dbReference type="Pfam" id="PF01609"/>
    </source>
</evidence>
<dbReference type="AlphaFoldDB" id="L0DAQ1"/>
<gene>
    <name evidence="3" type="ordered locus">Sinac_1977</name>
</gene>
<protein>
    <submittedName>
        <fullName evidence="3">Transposase</fullName>
    </submittedName>
</protein>
<dbReference type="KEGG" id="saci:Sinac_1977"/>
<dbReference type="RefSeq" id="WP_015245499.1">
    <property type="nucleotide sequence ID" value="NC_019892.1"/>
</dbReference>
<dbReference type="eggNOG" id="COG5433">
    <property type="taxonomic scope" value="Bacteria"/>
</dbReference>
<dbReference type="GO" id="GO:0004803">
    <property type="term" value="F:transposase activity"/>
    <property type="evidence" value="ECO:0007669"/>
    <property type="project" value="InterPro"/>
</dbReference>
<dbReference type="InterPro" id="IPR032806">
    <property type="entry name" value="YbfD_N"/>
</dbReference>
<dbReference type="NCBIfam" id="NF033564">
    <property type="entry name" value="transpos_ISAs1"/>
    <property type="match status" value="1"/>
</dbReference>
<reference evidence="3 4" key="1">
    <citation type="submission" date="2012-02" db="EMBL/GenBank/DDBJ databases">
        <title>Complete sequence of chromosome of Singulisphaera acidiphila DSM 18658.</title>
        <authorList>
            <consortium name="US DOE Joint Genome Institute (JGI-PGF)"/>
            <person name="Lucas S."/>
            <person name="Copeland A."/>
            <person name="Lapidus A."/>
            <person name="Glavina del Rio T."/>
            <person name="Dalin E."/>
            <person name="Tice H."/>
            <person name="Bruce D."/>
            <person name="Goodwin L."/>
            <person name="Pitluck S."/>
            <person name="Peters L."/>
            <person name="Ovchinnikova G."/>
            <person name="Chertkov O."/>
            <person name="Kyrpides N."/>
            <person name="Mavromatis K."/>
            <person name="Ivanova N."/>
            <person name="Brettin T."/>
            <person name="Detter J.C."/>
            <person name="Han C."/>
            <person name="Larimer F."/>
            <person name="Land M."/>
            <person name="Hauser L."/>
            <person name="Markowitz V."/>
            <person name="Cheng J.-F."/>
            <person name="Hugenholtz P."/>
            <person name="Woyke T."/>
            <person name="Wu D."/>
            <person name="Tindall B."/>
            <person name="Pomrenke H."/>
            <person name="Brambilla E."/>
            <person name="Klenk H.-P."/>
            <person name="Eisen J.A."/>
        </authorList>
    </citation>
    <scope>NUCLEOTIDE SEQUENCE [LARGE SCALE GENOMIC DNA]</scope>
    <source>
        <strain evidence="4">ATCC BAA-1392 / DSM 18658 / VKM B-2454 / MOB10</strain>
    </source>
</reference>
<keyword evidence="4" id="KW-1185">Reference proteome</keyword>
<accession>L0DAQ1</accession>
<dbReference type="Pfam" id="PF13808">
    <property type="entry name" value="DDE_Tnp_1_assoc"/>
    <property type="match status" value="1"/>
</dbReference>
<sequence length="381" mass="42918">MAKIVDVGSIGSYFESLSDPRHTRNRKHLMVDIAVIAVCGVICGYDEPTAIHRWAKNRASWLAEHLALHNGIPSRDCIRRLLMALKPEAFQRCFQAWICDAIPADPKNPRRLIAIDGKACRGSHDEANGLGALHIVSAWAGEEGIALGQGATEAKSNEITAIPQLLEQIDLADTLITIDAMGCQKDIVEQIVTGGGDCVIAVKDNQPKLAAAIQAFFLDHLERDLEDLRYRCHETRDDGHGRIDERSYYLAKVPRDFAPGKDWPWIKAIGYAARITQYADGTESDEVRYYLSSRYLSGKRFGEAVRGHWGIESMHWVLDVNFREDEHRTRERTLGNNLSWLRRFAVTLLKRHPDKDSLRGKMMSCMINTDCLTQVLSLQRV</sequence>
<organism evidence="3 4">
    <name type="scientific">Singulisphaera acidiphila (strain ATCC BAA-1392 / DSM 18658 / VKM B-2454 / MOB10)</name>
    <dbReference type="NCBI Taxonomy" id="886293"/>
    <lineage>
        <taxon>Bacteria</taxon>
        <taxon>Pseudomonadati</taxon>
        <taxon>Planctomycetota</taxon>
        <taxon>Planctomycetia</taxon>
        <taxon>Isosphaerales</taxon>
        <taxon>Isosphaeraceae</taxon>
        <taxon>Singulisphaera</taxon>
    </lineage>
</organism>
<dbReference type="PANTHER" id="PTHR30298">
    <property type="entry name" value="H REPEAT-ASSOCIATED PREDICTED TRANSPOSASE"/>
    <property type="match status" value="1"/>
</dbReference>